<reference evidence="2 3" key="1">
    <citation type="submission" date="2024-07" db="EMBL/GenBank/DDBJ databases">
        <title>Genomic Encyclopedia of Type Strains, Phase V (KMG-V): Genome sequencing to study the core and pangenomes of soil and plant-associated prokaryotes.</title>
        <authorList>
            <person name="Whitman W."/>
        </authorList>
    </citation>
    <scope>NUCLEOTIDE SEQUENCE [LARGE SCALE GENOMIC DNA]</scope>
    <source>
        <strain evidence="2 3">USDA 152</strain>
    </source>
</reference>
<comment type="caution">
    <text evidence="2">The sequence shown here is derived from an EMBL/GenBank/DDBJ whole genome shotgun (WGS) entry which is preliminary data.</text>
</comment>
<accession>A0ABV4G5L0</accession>
<organism evidence="2 3">
    <name type="scientific">Bradyrhizobium ottawaense</name>
    <dbReference type="NCBI Taxonomy" id="931866"/>
    <lineage>
        <taxon>Bacteria</taxon>
        <taxon>Pseudomonadati</taxon>
        <taxon>Pseudomonadota</taxon>
        <taxon>Alphaproteobacteria</taxon>
        <taxon>Hyphomicrobiales</taxon>
        <taxon>Nitrobacteraceae</taxon>
        <taxon>Bradyrhizobium</taxon>
    </lineage>
</organism>
<dbReference type="EMBL" id="JBGBZJ010000003">
    <property type="protein sequence ID" value="MEY9459178.1"/>
    <property type="molecule type" value="Genomic_DNA"/>
</dbReference>
<dbReference type="Proteomes" id="UP001565369">
    <property type="component" value="Unassembled WGS sequence"/>
</dbReference>
<evidence type="ECO:0000313" key="2">
    <source>
        <dbReference type="EMBL" id="MEY9459178.1"/>
    </source>
</evidence>
<keyword evidence="3" id="KW-1185">Reference proteome</keyword>
<feature type="domain" description="SGNH" evidence="1">
    <location>
        <begin position="6"/>
        <end position="145"/>
    </location>
</feature>
<dbReference type="InterPro" id="IPR043968">
    <property type="entry name" value="SGNH"/>
</dbReference>
<name>A0ABV4G5L0_9BRAD</name>
<sequence>MQNSAIPFGMLASSGCPPIADLDIEQRPNCRDVNREILPFLLRLKPRLVILSAAWHMNSEIAVWLKTTVDQLEQAGIKVAIVSESPAFNTRAPNIAAAHLEAGRPPIAPVTDTNIETMKTTDSILSAAFGAAPGVLPVISAQDVLLGEGLPSANGRWRPSLF</sequence>
<evidence type="ECO:0000259" key="1">
    <source>
        <dbReference type="Pfam" id="PF19040"/>
    </source>
</evidence>
<dbReference type="Pfam" id="PF19040">
    <property type="entry name" value="SGNH"/>
    <property type="match status" value="1"/>
</dbReference>
<proteinExistence type="predicted"/>
<gene>
    <name evidence="2" type="ORF">ABIG07_008126</name>
</gene>
<protein>
    <recommendedName>
        <fullName evidence="1">SGNH domain-containing protein</fullName>
    </recommendedName>
</protein>
<evidence type="ECO:0000313" key="3">
    <source>
        <dbReference type="Proteomes" id="UP001565369"/>
    </source>
</evidence>